<dbReference type="Pfam" id="PF00246">
    <property type="entry name" value="Peptidase_M14"/>
    <property type="match status" value="1"/>
</dbReference>
<evidence type="ECO:0000256" key="1">
    <source>
        <dbReference type="ARBA" id="ARBA00001947"/>
    </source>
</evidence>
<evidence type="ECO:0000313" key="6">
    <source>
        <dbReference type="Proteomes" id="UP001189429"/>
    </source>
</evidence>
<protein>
    <recommendedName>
        <fullName evidence="4">Peptidase M14 domain-containing protein</fullName>
    </recommendedName>
</protein>
<evidence type="ECO:0000256" key="2">
    <source>
        <dbReference type="ARBA" id="ARBA00005988"/>
    </source>
</evidence>
<feature type="active site" description="Proton donor/acceptor" evidence="3">
    <location>
        <position position="195"/>
    </location>
</feature>
<comment type="cofactor">
    <cofactor evidence="1">
        <name>Zn(2+)</name>
        <dbReference type="ChEBI" id="CHEBI:29105"/>
    </cofactor>
</comment>
<comment type="similarity">
    <text evidence="2 3">Belongs to the peptidase M14 family.</text>
</comment>
<dbReference type="PANTHER" id="PTHR11705:SF119">
    <property type="entry name" value="OS02G0119300 PROTEIN"/>
    <property type="match status" value="1"/>
</dbReference>
<dbReference type="Gene3D" id="3.40.630.10">
    <property type="entry name" value="Zn peptidases"/>
    <property type="match status" value="1"/>
</dbReference>
<dbReference type="PROSITE" id="PS52035">
    <property type="entry name" value="PEPTIDASE_M14"/>
    <property type="match status" value="1"/>
</dbReference>
<feature type="domain" description="Peptidase M14" evidence="4">
    <location>
        <begin position="1"/>
        <end position="209"/>
    </location>
</feature>
<dbReference type="SUPFAM" id="SSF53187">
    <property type="entry name" value="Zn-dependent exopeptidases"/>
    <property type="match status" value="1"/>
</dbReference>
<feature type="non-terminal residue" evidence="5">
    <location>
        <position position="209"/>
    </location>
</feature>
<evidence type="ECO:0000256" key="3">
    <source>
        <dbReference type="PROSITE-ProRule" id="PRU01379"/>
    </source>
</evidence>
<gene>
    <name evidence="5" type="ORF">PCOR1329_LOCUS77851</name>
</gene>
<proteinExistence type="inferred from homology"/>
<keyword evidence="6" id="KW-1185">Reference proteome</keyword>
<name>A0ABN9XQL7_9DINO</name>
<comment type="caution">
    <text evidence="5">The sequence shown here is derived from an EMBL/GenBank/DDBJ whole genome shotgun (WGS) entry which is preliminary data.</text>
</comment>
<evidence type="ECO:0000313" key="5">
    <source>
        <dbReference type="EMBL" id="CAK0900617.1"/>
    </source>
</evidence>
<dbReference type="PANTHER" id="PTHR11705">
    <property type="entry name" value="PROTEASE FAMILY M14 CARBOXYPEPTIDASE A,B"/>
    <property type="match status" value="1"/>
</dbReference>
<dbReference type="EMBL" id="CAUYUJ010020810">
    <property type="protein sequence ID" value="CAK0900617.1"/>
    <property type="molecule type" value="Genomic_DNA"/>
</dbReference>
<organism evidence="5 6">
    <name type="scientific">Prorocentrum cordatum</name>
    <dbReference type="NCBI Taxonomy" id="2364126"/>
    <lineage>
        <taxon>Eukaryota</taxon>
        <taxon>Sar</taxon>
        <taxon>Alveolata</taxon>
        <taxon>Dinophyceae</taxon>
        <taxon>Prorocentrales</taxon>
        <taxon>Prorocentraceae</taxon>
        <taxon>Prorocentrum</taxon>
    </lineage>
</organism>
<sequence length="209" mass="22895">MAGSIRDVYQSLSTMVQCSIQGGSCSAGRLHTKVDGGAPAAEVQDLWAEDRRQVESGAWCKRTNEDGVDLNRNWGDQHRDAVHDVPGDEMNPGPRGFSEPESQLLQALAQEERPDLFVSVHSGAYLLGTPYGYTRSKVPTGAAAMAELLGPISRDHCGGDCPYGDLAELIHYDSMGCDIDWVMEHVGTPYVYTWEIYVGDAIRQGYIEQ</sequence>
<dbReference type="Proteomes" id="UP001189429">
    <property type="component" value="Unassembled WGS sequence"/>
</dbReference>
<dbReference type="InterPro" id="IPR000834">
    <property type="entry name" value="Peptidase_M14"/>
</dbReference>
<evidence type="ECO:0000259" key="4">
    <source>
        <dbReference type="PROSITE" id="PS52035"/>
    </source>
</evidence>
<accession>A0ABN9XQL7</accession>
<reference evidence="5" key="1">
    <citation type="submission" date="2023-10" db="EMBL/GenBank/DDBJ databases">
        <authorList>
            <person name="Chen Y."/>
            <person name="Shah S."/>
            <person name="Dougan E. K."/>
            <person name="Thang M."/>
            <person name="Chan C."/>
        </authorList>
    </citation>
    <scope>NUCLEOTIDE SEQUENCE [LARGE SCALE GENOMIC DNA]</scope>
</reference>